<name>A0A1S8WQS5_OPIVI</name>
<keyword evidence="2" id="KW-1185">Reference proteome</keyword>
<dbReference type="EMBL" id="KV896452">
    <property type="protein sequence ID" value="OON16816.1"/>
    <property type="molecule type" value="Genomic_DNA"/>
</dbReference>
<gene>
    <name evidence="1" type="ORF">X801_07357</name>
</gene>
<evidence type="ECO:0000313" key="1">
    <source>
        <dbReference type="EMBL" id="OON16816.1"/>
    </source>
</evidence>
<protein>
    <submittedName>
        <fullName evidence="1">PAN domain protein</fullName>
    </submittedName>
</protein>
<reference evidence="1 2" key="1">
    <citation type="submission" date="2015-03" db="EMBL/GenBank/DDBJ databases">
        <title>Draft genome of the nematode, Opisthorchis viverrini.</title>
        <authorList>
            <person name="Mitreva M."/>
        </authorList>
    </citation>
    <scope>NUCLEOTIDE SEQUENCE [LARGE SCALE GENOMIC DNA]</scope>
    <source>
        <strain evidence="1">Khon Kaen</strain>
    </source>
</reference>
<organism evidence="1 2">
    <name type="scientific">Opisthorchis viverrini</name>
    <name type="common">Southeast Asian liver fluke</name>
    <dbReference type="NCBI Taxonomy" id="6198"/>
    <lineage>
        <taxon>Eukaryota</taxon>
        <taxon>Metazoa</taxon>
        <taxon>Spiralia</taxon>
        <taxon>Lophotrochozoa</taxon>
        <taxon>Platyhelminthes</taxon>
        <taxon>Trematoda</taxon>
        <taxon>Digenea</taxon>
        <taxon>Opisthorchiida</taxon>
        <taxon>Opisthorchiata</taxon>
        <taxon>Opisthorchiidae</taxon>
        <taxon>Opisthorchis</taxon>
    </lineage>
</organism>
<accession>A0A1S8WQS5</accession>
<dbReference type="AlphaFoldDB" id="A0A1S8WQS5"/>
<dbReference type="Proteomes" id="UP000243686">
    <property type="component" value="Unassembled WGS sequence"/>
</dbReference>
<evidence type="ECO:0000313" key="2">
    <source>
        <dbReference type="Proteomes" id="UP000243686"/>
    </source>
</evidence>
<feature type="non-terminal residue" evidence="1">
    <location>
        <position position="1"/>
    </location>
</feature>
<proteinExistence type="predicted"/>
<sequence length="240" mass="27417">SANVCTSQLNETNQFCKACTFCSNYGKQCNQLVYLHGNNVNLLKANLKPTSRAWNVVHGLLGIPESKSVCMDCWGYRSPNQSLDSSIWILERHNFLQDPIYPNDEPEVIEPHLIYYEKEDAFYDILPSPVFFKPEVHCEYESEIPKGNLNVRFRADFPKSFQNIVLSHPKLRGCPLTLKSATKIECARKCSLDATYRSIYFNDIEKTCVHMQHTDSLLPPKIEESQEGRSGFTKVAYGIP</sequence>